<dbReference type="PANTHER" id="PTHR34215:SF1">
    <property type="entry name" value="YLXR DOMAIN-CONTAINING PROTEIN"/>
    <property type="match status" value="1"/>
</dbReference>
<keyword evidence="3" id="KW-1185">Reference proteome</keyword>
<reference evidence="2 3" key="1">
    <citation type="submission" date="2020-06" db="EMBL/GenBank/DDBJ databases">
        <title>Oricola thermophila sp. nov. isolated from a tidal sediments.</title>
        <authorList>
            <person name="Kwon K.K."/>
            <person name="Yang S.-H."/>
            <person name="Park M.-J."/>
        </authorList>
    </citation>
    <scope>NUCLEOTIDE SEQUENCE [LARGE SCALE GENOMIC DNA]</scope>
    <source>
        <strain evidence="2 3">MEBiC13590</strain>
    </source>
</reference>
<dbReference type="InterPro" id="IPR007393">
    <property type="entry name" value="YlxR_dom"/>
</dbReference>
<evidence type="ECO:0000313" key="2">
    <source>
        <dbReference type="EMBL" id="QKV19537.1"/>
    </source>
</evidence>
<dbReference type="InterPro" id="IPR037465">
    <property type="entry name" value="YlxR"/>
</dbReference>
<dbReference type="CDD" id="cd00279">
    <property type="entry name" value="YlxR"/>
    <property type="match status" value="1"/>
</dbReference>
<dbReference type="InterPro" id="IPR029064">
    <property type="entry name" value="Ribosomal_eL30-like_sf"/>
</dbReference>
<dbReference type="Gene3D" id="3.30.1330.30">
    <property type="match status" value="1"/>
</dbReference>
<accession>A0A6N1VKS3</accession>
<evidence type="ECO:0000313" key="3">
    <source>
        <dbReference type="Proteomes" id="UP000509367"/>
    </source>
</evidence>
<proteinExistence type="predicted"/>
<evidence type="ECO:0000259" key="1">
    <source>
        <dbReference type="Pfam" id="PF04296"/>
    </source>
</evidence>
<dbReference type="NCBIfam" id="NF006622">
    <property type="entry name" value="PRK09190.1"/>
    <property type="match status" value="1"/>
</dbReference>
<dbReference type="InterPro" id="IPR035931">
    <property type="entry name" value="YlxR-like_sf"/>
</dbReference>
<dbReference type="KEGG" id="orm:HTY61_14280"/>
<dbReference type="Gene3D" id="3.30.1230.10">
    <property type="entry name" value="YlxR-like"/>
    <property type="match status" value="1"/>
</dbReference>
<sequence length="223" mass="23954">MTAGKKDDMNDRTCIVTGEARPPEEMIRFVADPDGRVVPDLKRNLPGRGCWVTARRDLVDRAVAKKLFRRGLRREVTVDLELGALVDHLIARRALGHLGLARKARAVVTGAMQVDKAVRSGTAIAVLHDPAAAADGIRKIEQARTFVRSMGGPDIPAFKSFAEGELDLALGAGNVIHAAILDGQPGQAALRSLVFLDRFRHFGAENTQSGGANSNTAKDTTTE</sequence>
<dbReference type="Pfam" id="PF04296">
    <property type="entry name" value="YlxR"/>
    <property type="match status" value="1"/>
</dbReference>
<dbReference type="AlphaFoldDB" id="A0A6N1VKS3"/>
<dbReference type="RefSeq" id="WP_175277429.1">
    <property type="nucleotide sequence ID" value="NZ_CP054836.1"/>
</dbReference>
<feature type="domain" description="YlxR" evidence="1">
    <location>
        <begin position="12"/>
        <end position="78"/>
    </location>
</feature>
<dbReference type="SUPFAM" id="SSF55315">
    <property type="entry name" value="L30e-like"/>
    <property type="match status" value="1"/>
</dbReference>
<protein>
    <submittedName>
        <fullName evidence="2">RNA-binding protein</fullName>
    </submittedName>
</protein>
<dbReference type="SUPFAM" id="SSF64376">
    <property type="entry name" value="YlxR-like"/>
    <property type="match status" value="1"/>
</dbReference>
<gene>
    <name evidence="2" type="ORF">HTY61_14280</name>
</gene>
<organism evidence="2 3">
    <name type="scientific">Oricola thermophila</name>
    <dbReference type="NCBI Taxonomy" id="2742145"/>
    <lineage>
        <taxon>Bacteria</taxon>
        <taxon>Pseudomonadati</taxon>
        <taxon>Pseudomonadota</taxon>
        <taxon>Alphaproteobacteria</taxon>
        <taxon>Hyphomicrobiales</taxon>
        <taxon>Ahrensiaceae</taxon>
        <taxon>Oricola</taxon>
    </lineage>
</organism>
<dbReference type="PANTHER" id="PTHR34215">
    <property type="entry name" value="BLL0784 PROTEIN"/>
    <property type="match status" value="1"/>
</dbReference>
<dbReference type="Proteomes" id="UP000509367">
    <property type="component" value="Chromosome"/>
</dbReference>
<name>A0A6N1VKS3_9HYPH</name>
<dbReference type="EMBL" id="CP054836">
    <property type="protein sequence ID" value="QKV19537.1"/>
    <property type="molecule type" value="Genomic_DNA"/>
</dbReference>